<keyword evidence="6" id="KW-1185">Reference proteome</keyword>
<dbReference type="InterPro" id="IPR029063">
    <property type="entry name" value="SAM-dependent_MTases_sf"/>
</dbReference>
<dbReference type="GO" id="GO:0005730">
    <property type="term" value="C:nucleolus"/>
    <property type="evidence" value="ECO:0007669"/>
    <property type="project" value="TreeGrafter"/>
</dbReference>
<dbReference type="PANTHER" id="PTHR21008">
    <property type="entry name" value="S-ADENOSYLMETHIONINE SENSOR UPSTREAM OF MTORC1-RELATED"/>
    <property type="match status" value="1"/>
</dbReference>
<dbReference type="RefSeq" id="XP_013758269.1">
    <property type="nucleotide sequence ID" value="XM_013902815.1"/>
</dbReference>
<dbReference type="GeneID" id="25564131"/>
<feature type="compositionally biased region" description="Low complexity" evidence="4">
    <location>
        <begin position="331"/>
        <end position="340"/>
    </location>
</feature>
<keyword evidence="1" id="KW-0489">Methyltransferase</keyword>
<dbReference type="STRING" id="461836.A0A0L0D930"/>
<organism evidence="5 6">
    <name type="scientific">Thecamonas trahens ATCC 50062</name>
    <dbReference type="NCBI Taxonomy" id="461836"/>
    <lineage>
        <taxon>Eukaryota</taxon>
        <taxon>Apusozoa</taxon>
        <taxon>Apusomonadida</taxon>
        <taxon>Apusomonadidae</taxon>
        <taxon>Thecamonas</taxon>
    </lineage>
</organism>
<dbReference type="SUPFAM" id="SSF53335">
    <property type="entry name" value="S-adenosyl-L-methionine-dependent methyltransferases"/>
    <property type="match status" value="1"/>
</dbReference>
<feature type="region of interest" description="Disordered" evidence="4">
    <location>
        <begin position="1"/>
        <end position="73"/>
    </location>
</feature>
<evidence type="ECO:0000313" key="6">
    <source>
        <dbReference type="Proteomes" id="UP000054408"/>
    </source>
</evidence>
<dbReference type="Proteomes" id="UP000054408">
    <property type="component" value="Unassembled WGS sequence"/>
</dbReference>
<reference evidence="5 6" key="1">
    <citation type="submission" date="2010-05" db="EMBL/GenBank/DDBJ databases">
        <title>The Genome Sequence of Thecamonas trahens ATCC 50062.</title>
        <authorList>
            <consortium name="The Broad Institute Genome Sequencing Platform"/>
            <person name="Russ C."/>
            <person name="Cuomo C."/>
            <person name="Shea T."/>
            <person name="Young S.K."/>
            <person name="Zeng Q."/>
            <person name="Koehrsen M."/>
            <person name="Haas B."/>
            <person name="Borodovsky M."/>
            <person name="Guigo R."/>
            <person name="Alvarado L."/>
            <person name="Berlin A."/>
            <person name="Bochicchio J."/>
            <person name="Borenstein D."/>
            <person name="Chapman S."/>
            <person name="Chen Z."/>
            <person name="Freedman E."/>
            <person name="Gellesch M."/>
            <person name="Goldberg J."/>
            <person name="Griggs A."/>
            <person name="Gujja S."/>
            <person name="Heilman E."/>
            <person name="Heiman D."/>
            <person name="Hepburn T."/>
            <person name="Howarth C."/>
            <person name="Jen D."/>
            <person name="Larson L."/>
            <person name="Mehta T."/>
            <person name="Park D."/>
            <person name="Pearson M."/>
            <person name="Roberts A."/>
            <person name="Saif S."/>
            <person name="Shenoy N."/>
            <person name="Sisk P."/>
            <person name="Stolte C."/>
            <person name="Sykes S."/>
            <person name="Thomson T."/>
            <person name="Walk T."/>
            <person name="White J."/>
            <person name="Yandava C."/>
            <person name="Burger G."/>
            <person name="Gray M.W."/>
            <person name="Holland P.W.H."/>
            <person name="King N."/>
            <person name="Lang F.B.F."/>
            <person name="Roger A.J."/>
            <person name="Ruiz-Trillo I."/>
            <person name="Lander E."/>
            <person name="Nusbaum C."/>
        </authorList>
    </citation>
    <scope>NUCLEOTIDE SEQUENCE [LARGE SCALE GENOMIC DNA]</scope>
    <source>
        <strain evidence="5 6">ATCC 50062</strain>
    </source>
</reference>
<sequence>MATGAAERTGGAMAARVTKIKKSKKKKNKSKKGVRAVRAPIAVKAAKPTKPTQSTKPTKGATAMTKPTKSMTAATTKPAQITVQAHPAHPLPADLPVDTHTPAIIHYIHNRESDQPLSEAEFAAYQEQSLRGASHFDACMWVEAVLAKRGGSQGKALLDVGAINALRYVPGKPPLRLGRARAIDLHVLGEDSAVEQADFLELDPKQERYDYVVLSLVVNFEVDPRKRGAMMLQANKLLAEAAPDAGLCFFVLPKACFERSRYLNYEVFSDLCTEAGFTIEERTVTDRLSMFVLARTSAPVGSGVPRRKVRTNKGAYNNFAIIIKTPASAAGPTATAAAGRPGKKLTSNQRKRARKAKMRELARKAKSQAV</sequence>
<evidence type="ECO:0000256" key="2">
    <source>
        <dbReference type="ARBA" id="ARBA00022679"/>
    </source>
</evidence>
<dbReference type="Pfam" id="PF11968">
    <property type="entry name" value="Bmt2"/>
    <property type="match status" value="1"/>
</dbReference>
<dbReference type="GO" id="GO:0016433">
    <property type="term" value="F:rRNA (adenine) methyltransferase activity"/>
    <property type="evidence" value="ECO:0007669"/>
    <property type="project" value="TreeGrafter"/>
</dbReference>
<feature type="compositionally biased region" description="Low complexity" evidence="4">
    <location>
        <begin position="48"/>
        <end position="59"/>
    </location>
</feature>
<dbReference type="AlphaFoldDB" id="A0A0L0D930"/>
<keyword evidence="3" id="KW-0949">S-adenosyl-L-methionine</keyword>
<protein>
    <submittedName>
        <fullName evidence="5">Uncharacterized protein</fullName>
    </submittedName>
</protein>
<evidence type="ECO:0000313" key="5">
    <source>
        <dbReference type="EMBL" id="KNC48849.1"/>
    </source>
</evidence>
<dbReference type="EMBL" id="GL349452">
    <property type="protein sequence ID" value="KNC48849.1"/>
    <property type="molecule type" value="Genomic_DNA"/>
</dbReference>
<proteinExistence type="predicted"/>
<gene>
    <name evidence="5" type="ORF">AMSG_04594</name>
</gene>
<keyword evidence="2" id="KW-0808">Transferase</keyword>
<evidence type="ECO:0000256" key="1">
    <source>
        <dbReference type="ARBA" id="ARBA00022603"/>
    </source>
</evidence>
<dbReference type="InterPro" id="IPR021867">
    <property type="entry name" value="Bmt2/SAMTOR"/>
</dbReference>
<dbReference type="PANTHER" id="PTHR21008:SF1">
    <property type="entry name" value="25S RRNA (ADENINE(2142)-N(1))-METHYLTRANSFERASE"/>
    <property type="match status" value="1"/>
</dbReference>
<feature type="compositionally biased region" description="Basic residues" evidence="4">
    <location>
        <begin position="18"/>
        <end position="35"/>
    </location>
</feature>
<dbReference type="OrthoDB" id="5954793at2759"/>
<evidence type="ECO:0000256" key="3">
    <source>
        <dbReference type="ARBA" id="ARBA00022691"/>
    </source>
</evidence>
<name>A0A0L0D930_THETB</name>
<feature type="region of interest" description="Disordered" evidence="4">
    <location>
        <begin position="331"/>
        <end position="370"/>
    </location>
</feature>
<evidence type="ECO:0000256" key="4">
    <source>
        <dbReference type="SAM" id="MobiDB-lite"/>
    </source>
</evidence>
<accession>A0A0L0D930</accession>